<dbReference type="GeneID" id="36589774"/>
<accession>A0A2J6SKH0</accession>
<dbReference type="EMBL" id="KZ613912">
    <property type="protein sequence ID" value="PMD51243.1"/>
    <property type="molecule type" value="Genomic_DNA"/>
</dbReference>
<dbReference type="Proteomes" id="UP000235371">
    <property type="component" value="Unassembled WGS sequence"/>
</dbReference>
<dbReference type="AlphaFoldDB" id="A0A2J6SKH0"/>
<gene>
    <name evidence="1" type="ORF">K444DRAFT_620387</name>
</gene>
<evidence type="ECO:0000313" key="1">
    <source>
        <dbReference type="EMBL" id="PMD51243.1"/>
    </source>
</evidence>
<organism evidence="1 2">
    <name type="scientific">Hyaloscypha bicolor E</name>
    <dbReference type="NCBI Taxonomy" id="1095630"/>
    <lineage>
        <taxon>Eukaryota</taxon>
        <taxon>Fungi</taxon>
        <taxon>Dikarya</taxon>
        <taxon>Ascomycota</taxon>
        <taxon>Pezizomycotina</taxon>
        <taxon>Leotiomycetes</taxon>
        <taxon>Helotiales</taxon>
        <taxon>Hyaloscyphaceae</taxon>
        <taxon>Hyaloscypha</taxon>
        <taxon>Hyaloscypha bicolor</taxon>
    </lineage>
</organism>
<name>A0A2J6SKH0_9HELO</name>
<sequence length="114" mass="12897">MKQPPIPSKQYVTMYSKSDVPHIVLAQLRSEVQENWISRRIVSRLELEPYAEGTEKSAVFDGTPLRSAGKVVGLHCSSGGSGKLRHHKFHVIRNSSYDKFDLLLGADILFWEKT</sequence>
<reference evidence="1 2" key="1">
    <citation type="submission" date="2016-04" db="EMBL/GenBank/DDBJ databases">
        <title>A degradative enzymes factory behind the ericoid mycorrhizal symbiosis.</title>
        <authorList>
            <consortium name="DOE Joint Genome Institute"/>
            <person name="Martino E."/>
            <person name="Morin E."/>
            <person name="Grelet G."/>
            <person name="Kuo A."/>
            <person name="Kohler A."/>
            <person name="Daghino S."/>
            <person name="Barry K."/>
            <person name="Choi C."/>
            <person name="Cichocki N."/>
            <person name="Clum A."/>
            <person name="Copeland A."/>
            <person name="Hainaut M."/>
            <person name="Haridas S."/>
            <person name="Labutti K."/>
            <person name="Lindquist E."/>
            <person name="Lipzen A."/>
            <person name="Khouja H.-R."/>
            <person name="Murat C."/>
            <person name="Ohm R."/>
            <person name="Olson A."/>
            <person name="Spatafora J."/>
            <person name="Veneault-Fourrey C."/>
            <person name="Henrissat B."/>
            <person name="Grigoriev I."/>
            <person name="Martin F."/>
            <person name="Perotto S."/>
        </authorList>
    </citation>
    <scope>NUCLEOTIDE SEQUENCE [LARGE SCALE GENOMIC DNA]</scope>
    <source>
        <strain evidence="1 2">E</strain>
    </source>
</reference>
<dbReference type="RefSeq" id="XP_024728147.1">
    <property type="nucleotide sequence ID" value="XM_024881697.1"/>
</dbReference>
<keyword evidence="2" id="KW-1185">Reference proteome</keyword>
<dbReference type="OrthoDB" id="10354221at2759"/>
<proteinExistence type="predicted"/>
<protein>
    <submittedName>
        <fullName evidence="1">Uncharacterized protein</fullName>
    </submittedName>
</protein>
<dbReference type="InParanoid" id="A0A2J6SKH0"/>
<evidence type="ECO:0000313" key="2">
    <source>
        <dbReference type="Proteomes" id="UP000235371"/>
    </source>
</evidence>